<keyword evidence="2 5" id="KW-0694">RNA-binding</keyword>
<feature type="compositionally biased region" description="Basic and acidic residues" evidence="6">
    <location>
        <begin position="197"/>
        <end position="226"/>
    </location>
</feature>
<feature type="region of interest" description="Disordered" evidence="6">
    <location>
        <begin position="194"/>
        <end position="226"/>
    </location>
</feature>
<comment type="subunit">
    <text evidence="5">Part of the 50S ribosomal subunit; part of the 5S rRNA/L5/L18/L25 subcomplex. Contacts the 5S rRNA. Binds to the 5S rRNA independently of L5 and L18.</text>
</comment>
<dbReference type="InterPro" id="IPR011035">
    <property type="entry name" value="Ribosomal_bL25/Gln-tRNA_synth"/>
</dbReference>
<dbReference type="PANTHER" id="PTHR33284:SF1">
    <property type="entry name" value="RIBOSOMAL PROTEIN L25_GLN-TRNA SYNTHETASE, ANTI-CODON-BINDING DOMAIN-CONTAINING PROTEIN"/>
    <property type="match status" value="1"/>
</dbReference>
<evidence type="ECO:0000256" key="2">
    <source>
        <dbReference type="ARBA" id="ARBA00022884"/>
    </source>
</evidence>
<dbReference type="InterPro" id="IPR020056">
    <property type="entry name" value="Rbsml_bL25/Gln-tRNA_synth_N"/>
</dbReference>
<dbReference type="AlphaFoldDB" id="A0A1G2H6C9"/>
<evidence type="ECO:0000256" key="3">
    <source>
        <dbReference type="ARBA" id="ARBA00022980"/>
    </source>
</evidence>
<dbReference type="InterPro" id="IPR020057">
    <property type="entry name" value="Ribosomal_bL25_b-dom"/>
</dbReference>
<keyword evidence="1 5" id="KW-0699">rRNA-binding</keyword>
<evidence type="ECO:0000256" key="1">
    <source>
        <dbReference type="ARBA" id="ARBA00022730"/>
    </source>
</evidence>
<organism evidence="9 10">
    <name type="scientific">Candidatus Spechtbacteria bacterium RIFCSPHIGHO2_01_FULL_43_30</name>
    <dbReference type="NCBI Taxonomy" id="1802158"/>
    <lineage>
        <taxon>Bacteria</taxon>
        <taxon>Candidatus Spechtiibacteriota</taxon>
    </lineage>
</organism>
<dbReference type="Pfam" id="PF14693">
    <property type="entry name" value="Ribosomal_TL5_C"/>
    <property type="match status" value="1"/>
</dbReference>
<evidence type="ECO:0000313" key="10">
    <source>
        <dbReference type="Proteomes" id="UP000177932"/>
    </source>
</evidence>
<dbReference type="InterPro" id="IPR020930">
    <property type="entry name" value="Ribosomal_uL5_bac-type"/>
</dbReference>
<keyword evidence="3 5" id="KW-0689">Ribosomal protein</keyword>
<evidence type="ECO:0000256" key="6">
    <source>
        <dbReference type="SAM" id="MobiDB-lite"/>
    </source>
</evidence>
<keyword evidence="4 5" id="KW-0687">Ribonucleoprotein</keyword>
<protein>
    <recommendedName>
        <fullName evidence="5">Large ribosomal subunit protein bL25</fullName>
    </recommendedName>
    <alternativeName>
        <fullName evidence="5">General stress protein CTC</fullName>
    </alternativeName>
</protein>
<dbReference type="GO" id="GO:0003735">
    <property type="term" value="F:structural constituent of ribosome"/>
    <property type="evidence" value="ECO:0007669"/>
    <property type="project" value="InterPro"/>
</dbReference>
<comment type="function">
    <text evidence="5">This is one of the proteins that binds to the 5S RNA in the ribosome where it forms part of the central protuberance.</text>
</comment>
<evidence type="ECO:0000256" key="5">
    <source>
        <dbReference type="HAMAP-Rule" id="MF_01334"/>
    </source>
</evidence>
<dbReference type="NCBIfam" id="TIGR00731">
    <property type="entry name" value="bL25_bact_ctc"/>
    <property type="match status" value="1"/>
</dbReference>
<dbReference type="Pfam" id="PF01386">
    <property type="entry name" value="Ribosomal_L25p"/>
    <property type="match status" value="1"/>
</dbReference>
<evidence type="ECO:0000259" key="7">
    <source>
        <dbReference type="Pfam" id="PF01386"/>
    </source>
</evidence>
<dbReference type="GO" id="GO:0022625">
    <property type="term" value="C:cytosolic large ribosomal subunit"/>
    <property type="evidence" value="ECO:0007669"/>
    <property type="project" value="TreeGrafter"/>
</dbReference>
<comment type="similarity">
    <text evidence="5">Belongs to the bacterial ribosomal protein bL25 family. CTC subfamily.</text>
</comment>
<dbReference type="InterPro" id="IPR037121">
    <property type="entry name" value="Ribosomal_bL25_C"/>
</dbReference>
<evidence type="ECO:0000259" key="8">
    <source>
        <dbReference type="Pfam" id="PF14693"/>
    </source>
</evidence>
<dbReference type="STRING" id="1802158.A2827_01390"/>
<feature type="domain" description="Large ribosomal subunit protein bL25 beta" evidence="8">
    <location>
        <begin position="105"/>
        <end position="189"/>
    </location>
</feature>
<accession>A0A1G2H6C9</accession>
<dbReference type="EMBL" id="MHOD01000015">
    <property type="protein sequence ID" value="OGZ58046.1"/>
    <property type="molecule type" value="Genomic_DNA"/>
</dbReference>
<dbReference type="InterPro" id="IPR029751">
    <property type="entry name" value="Ribosomal_L25_dom"/>
</dbReference>
<dbReference type="GO" id="GO:0008097">
    <property type="term" value="F:5S rRNA binding"/>
    <property type="evidence" value="ECO:0007669"/>
    <property type="project" value="InterPro"/>
</dbReference>
<name>A0A1G2H6C9_9BACT</name>
<dbReference type="PANTHER" id="PTHR33284">
    <property type="entry name" value="RIBOSOMAL PROTEIN L25/GLN-TRNA SYNTHETASE, ANTI-CODON-BINDING DOMAIN-CONTAINING PROTEIN"/>
    <property type="match status" value="1"/>
</dbReference>
<feature type="domain" description="Large ribosomal subunit protein bL25 L25" evidence="7">
    <location>
        <begin position="4"/>
        <end position="97"/>
    </location>
</feature>
<dbReference type="Proteomes" id="UP000177932">
    <property type="component" value="Unassembled WGS sequence"/>
</dbReference>
<dbReference type="Gene3D" id="2.40.240.10">
    <property type="entry name" value="Ribosomal Protein L25, Chain P"/>
    <property type="match status" value="1"/>
</dbReference>
<reference evidence="9 10" key="1">
    <citation type="journal article" date="2016" name="Nat. Commun.">
        <title>Thousands of microbial genomes shed light on interconnected biogeochemical processes in an aquifer system.</title>
        <authorList>
            <person name="Anantharaman K."/>
            <person name="Brown C.T."/>
            <person name="Hug L.A."/>
            <person name="Sharon I."/>
            <person name="Castelle C.J."/>
            <person name="Probst A.J."/>
            <person name="Thomas B.C."/>
            <person name="Singh A."/>
            <person name="Wilkins M.J."/>
            <person name="Karaoz U."/>
            <person name="Brodie E.L."/>
            <person name="Williams K.H."/>
            <person name="Hubbard S.S."/>
            <person name="Banfield J.F."/>
        </authorList>
    </citation>
    <scope>NUCLEOTIDE SEQUENCE [LARGE SCALE GENOMIC DNA]</scope>
</reference>
<dbReference type="InterPro" id="IPR001021">
    <property type="entry name" value="Ribosomal_bL25_long"/>
</dbReference>
<evidence type="ECO:0000256" key="4">
    <source>
        <dbReference type="ARBA" id="ARBA00023274"/>
    </source>
</evidence>
<dbReference type="HAMAP" id="MF_01334">
    <property type="entry name" value="Ribosomal_bL25_CTC"/>
    <property type="match status" value="1"/>
</dbReference>
<comment type="caution">
    <text evidence="9">The sequence shown here is derived from an EMBL/GenBank/DDBJ whole genome shotgun (WGS) entry which is preliminary data.</text>
</comment>
<proteinExistence type="inferred from homology"/>
<dbReference type="Gene3D" id="2.170.120.20">
    <property type="entry name" value="Ribosomal protein L25, beta domain"/>
    <property type="match status" value="1"/>
</dbReference>
<gene>
    <name evidence="5" type="primary">rplY</name>
    <name evidence="5" type="synonym">ctc</name>
    <name evidence="9" type="ORF">A2827_01390</name>
</gene>
<dbReference type="SUPFAM" id="SSF50715">
    <property type="entry name" value="Ribosomal protein L25-like"/>
    <property type="match status" value="1"/>
</dbReference>
<sequence>MITLTAEIRDELGKKCKHLRKEGKLPAVLYGKKIKCTPLTLNYKNFESIYNEAGETTLVSVELENKEKAKDLPDENVVLIRYAKINPITRLYEHVDLYEMPMDEKIDIEIPLVFVNESAAVKSDGAVLVRNVYKIEVSALPKDLPREIAVDLSKLEKVEDTIMVKDLKAPEGVEFNEEDDFIIALVAAQEEEEIAEEEKAVSMETIKTEAEGKREEAAKDKQEESQ</sequence>
<dbReference type="CDD" id="cd00495">
    <property type="entry name" value="Ribosomal_L25_TL5_CTC"/>
    <property type="match status" value="1"/>
</dbReference>
<evidence type="ECO:0000313" key="9">
    <source>
        <dbReference type="EMBL" id="OGZ58046.1"/>
    </source>
</evidence>
<dbReference type="GO" id="GO:0006412">
    <property type="term" value="P:translation"/>
    <property type="evidence" value="ECO:0007669"/>
    <property type="project" value="UniProtKB-UniRule"/>
</dbReference>